<gene>
    <name evidence="4" type="ORF">EZS28_027467</name>
</gene>
<dbReference type="EMBL" id="SNRW01010117">
    <property type="protein sequence ID" value="KAA6377006.1"/>
    <property type="molecule type" value="Genomic_DNA"/>
</dbReference>
<dbReference type="Gene3D" id="3.90.70.10">
    <property type="entry name" value="Cysteine proteinases"/>
    <property type="match status" value="1"/>
</dbReference>
<keyword evidence="4" id="KW-0378">Hydrolase</keyword>
<dbReference type="InterPro" id="IPR050185">
    <property type="entry name" value="Ub_carboxyl-term_hydrolase"/>
</dbReference>
<sequence length="411" mass="46947">MDISGQDSDFKSLAETALGRGALSKFDDGQSAFLVEADFLHAVAENIEVKIDNSKLLDPSTQRFIDSKKISEDFGVIMHDGWKRLLEHYGGGPAIEREVVSVSGITKMLDKNPMRLGVSLKKSTDKGSSTTKLQKYVQINKYYTDQKILFAIAHELQFPDHCNFRIWTIGDSPRPFRFTRFADFKSIIGDADAIQVELVDTSKEKTNINYPDPWNVGEVKQMMSQEGGYASQRTALYCQGYEISFNEEERKLQFDPRYGNSNYGQQSNITPPEFRGLVGLQSLGNTCYMNSALQCLLHTPLLASFFLSGKYKQEIVKENKLGTQGQIAEAFAYLMKQIWGFGCKDKDKDQKKEQQKEKDQQKDNGKGILKDQRQQQKKKDQEKDLDYEKGKGKENDEKERKKEKKKKKKQN</sequence>
<protein>
    <submittedName>
        <fullName evidence="4">Putative ubiquitin carboxyl-terminal hydrolase 5</fullName>
    </submittedName>
</protein>
<dbReference type="InterPro" id="IPR038765">
    <property type="entry name" value="Papain-like_cys_pep_sf"/>
</dbReference>
<dbReference type="SUPFAM" id="SSF54001">
    <property type="entry name" value="Cysteine proteinases"/>
    <property type="match status" value="1"/>
</dbReference>
<dbReference type="AlphaFoldDB" id="A0A5J4V242"/>
<evidence type="ECO:0000259" key="2">
    <source>
        <dbReference type="PROSITE" id="PS50235"/>
    </source>
</evidence>
<feature type="domain" description="DUSP" evidence="3">
    <location>
        <begin position="1"/>
        <end position="100"/>
    </location>
</feature>
<feature type="compositionally biased region" description="Basic residues" evidence="1">
    <location>
        <begin position="401"/>
        <end position="411"/>
    </location>
</feature>
<dbReference type="OrthoDB" id="47475at2759"/>
<dbReference type="InterPro" id="IPR028889">
    <property type="entry name" value="USP"/>
</dbReference>
<organism evidence="4 5">
    <name type="scientific">Streblomastix strix</name>
    <dbReference type="NCBI Taxonomy" id="222440"/>
    <lineage>
        <taxon>Eukaryota</taxon>
        <taxon>Metamonada</taxon>
        <taxon>Preaxostyla</taxon>
        <taxon>Oxymonadida</taxon>
        <taxon>Streblomastigidae</taxon>
        <taxon>Streblomastix</taxon>
    </lineage>
</organism>
<name>A0A5J4V242_9EUKA</name>
<feature type="non-terminal residue" evidence="4">
    <location>
        <position position="411"/>
    </location>
</feature>
<dbReference type="PROSITE" id="PS51283">
    <property type="entry name" value="DUSP"/>
    <property type="match status" value="1"/>
</dbReference>
<evidence type="ECO:0000256" key="1">
    <source>
        <dbReference type="SAM" id="MobiDB-lite"/>
    </source>
</evidence>
<dbReference type="Gene3D" id="3.30.2230.10">
    <property type="entry name" value="DUSP-like"/>
    <property type="match status" value="1"/>
</dbReference>
<dbReference type="InterPro" id="IPR035927">
    <property type="entry name" value="DUSP-like_sf"/>
</dbReference>
<accession>A0A5J4V242</accession>
<proteinExistence type="predicted"/>
<dbReference type="GO" id="GO:0016579">
    <property type="term" value="P:protein deubiquitination"/>
    <property type="evidence" value="ECO:0007669"/>
    <property type="project" value="InterPro"/>
</dbReference>
<comment type="caution">
    <text evidence="4">The sequence shown here is derived from an EMBL/GenBank/DDBJ whole genome shotgun (WGS) entry which is preliminary data.</text>
</comment>
<dbReference type="PANTHER" id="PTHR21646">
    <property type="entry name" value="UBIQUITIN CARBOXYL-TERMINAL HYDROLASE"/>
    <property type="match status" value="1"/>
</dbReference>
<dbReference type="Pfam" id="PF00443">
    <property type="entry name" value="UCH"/>
    <property type="match status" value="1"/>
</dbReference>
<feature type="region of interest" description="Disordered" evidence="1">
    <location>
        <begin position="349"/>
        <end position="411"/>
    </location>
</feature>
<dbReference type="GO" id="GO:0004843">
    <property type="term" value="F:cysteine-type deubiquitinase activity"/>
    <property type="evidence" value="ECO:0007669"/>
    <property type="project" value="InterPro"/>
</dbReference>
<reference evidence="4 5" key="1">
    <citation type="submission" date="2019-03" db="EMBL/GenBank/DDBJ databases">
        <title>Single cell metagenomics reveals metabolic interactions within the superorganism composed of flagellate Streblomastix strix and complex community of Bacteroidetes bacteria on its surface.</title>
        <authorList>
            <person name="Treitli S.C."/>
            <person name="Kolisko M."/>
            <person name="Husnik F."/>
            <person name="Keeling P."/>
            <person name="Hampl V."/>
        </authorList>
    </citation>
    <scope>NUCLEOTIDE SEQUENCE [LARGE SCALE GENOMIC DNA]</scope>
    <source>
        <strain evidence="4">ST1C</strain>
    </source>
</reference>
<evidence type="ECO:0000313" key="4">
    <source>
        <dbReference type="EMBL" id="KAA6377006.1"/>
    </source>
</evidence>
<evidence type="ECO:0000313" key="5">
    <source>
        <dbReference type="Proteomes" id="UP000324800"/>
    </source>
</evidence>
<dbReference type="InterPro" id="IPR006615">
    <property type="entry name" value="Pept_C19_DUSP"/>
</dbReference>
<dbReference type="Pfam" id="PF06337">
    <property type="entry name" value="DUSP"/>
    <property type="match status" value="1"/>
</dbReference>
<evidence type="ECO:0000259" key="3">
    <source>
        <dbReference type="PROSITE" id="PS51283"/>
    </source>
</evidence>
<dbReference type="SUPFAM" id="SSF143791">
    <property type="entry name" value="DUSP-like"/>
    <property type="match status" value="1"/>
</dbReference>
<dbReference type="InterPro" id="IPR018200">
    <property type="entry name" value="USP_CS"/>
</dbReference>
<feature type="compositionally biased region" description="Basic and acidic residues" evidence="1">
    <location>
        <begin position="349"/>
        <end position="400"/>
    </location>
</feature>
<dbReference type="PROSITE" id="PS50235">
    <property type="entry name" value="USP_3"/>
    <property type="match status" value="1"/>
</dbReference>
<dbReference type="PANTHER" id="PTHR21646:SF46">
    <property type="entry name" value="UBIQUITIN CARBOXYL-TERMINAL HYDROLASE"/>
    <property type="match status" value="1"/>
</dbReference>
<dbReference type="Proteomes" id="UP000324800">
    <property type="component" value="Unassembled WGS sequence"/>
</dbReference>
<feature type="domain" description="USP" evidence="2">
    <location>
        <begin position="278"/>
        <end position="411"/>
    </location>
</feature>
<dbReference type="InterPro" id="IPR001394">
    <property type="entry name" value="Peptidase_C19_UCH"/>
</dbReference>
<dbReference type="PROSITE" id="PS00972">
    <property type="entry name" value="USP_1"/>
    <property type="match status" value="1"/>
</dbReference>